<feature type="binding site" evidence="7">
    <location>
        <position position="466"/>
    </location>
    <ligand>
        <name>Mg(2+)</name>
        <dbReference type="ChEBI" id="CHEBI:18420"/>
    </ligand>
</feature>
<keyword evidence="7" id="KW-0460">Magnesium</keyword>
<keyword evidence="1 7" id="KW-0240">DNA-directed RNA polymerase</keyword>
<evidence type="ECO:0000256" key="4">
    <source>
        <dbReference type="ARBA" id="ARBA00022723"/>
    </source>
</evidence>
<evidence type="ECO:0000256" key="2">
    <source>
        <dbReference type="ARBA" id="ARBA00022679"/>
    </source>
</evidence>
<feature type="binding site" evidence="7">
    <location>
        <position position="72"/>
    </location>
    <ligand>
        <name>Zn(2+)</name>
        <dbReference type="ChEBI" id="CHEBI:29105"/>
        <label>1</label>
    </ligand>
</feature>
<dbReference type="InterPro" id="IPR038120">
    <property type="entry name" value="Rpb1_funnel_sf"/>
</dbReference>
<keyword evidence="7" id="KW-0862">Zinc</keyword>
<dbReference type="Gene3D" id="1.10.274.100">
    <property type="entry name" value="RNA polymerase Rpb1, domain 3"/>
    <property type="match status" value="2"/>
</dbReference>
<gene>
    <name evidence="7 10" type="primary">rpoC</name>
    <name evidence="10" type="ORF">OCHUTO_0015</name>
</gene>
<dbReference type="Pfam" id="PF04998">
    <property type="entry name" value="RNA_pol_Rpb1_5"/>
    <property type="match status" value="1"/>
</dbReference>
<dbReference type="InterPro" id="IPR007080">
    <property type="entry name" value="RNA_pol_Rpb1_1"/>
</dbReference>
<evidence type="ECO:0000256" key="8">
    <source>
        <dbReference type="RuleBase" id="RU004279"/>
    </source>
</evidence>
<dbReference type="STRING" id="1359168.OCHUTO_0015"/>
<dbReference type="Gene3D" id="1.10.132.30">
    <property type="match status" value="1"/>
</dbReference>
<dbReference type="GO" id="GO:0000428">
    <property type="term" value="C:DNA-directed RNA polymerase complex"/>
    <property type="evidence" value="ECO:0007669"/>
    <property type="project" value="UniProtKB-KW"/>
</dbReference>
<feature type="binding site" evidence="7">
    <location>
        <position position="890"/>
    </location>
    <ligand>
        <name>Zn(2+)</name>
        <dbReference type="ChEBI" id="CHEBI:29105"/>
        <label>2</label>
    </ligand>
</feature>
<evidence type="ECO:0000256" key="5">
    <source>
        <dbReference type="ARBA" id="ARBA00023163"/>
    </source>
</evidence>
<dbReference type="HAMAP" id="MF_01322">
    <property type="entry name" value="RNApol_bact_RpoC"/>
    <property type="match status" value="1"/>
</dbReference>
<dbReference type="EMBL" id="LANP01000001">
    <property type="protein sequence ID" value="KJV57540.1"/>
    <property type="molecule type" value="Genomic_DNA"/>
</dbReference>
<dbReference type="Pfam" id="PF05000">
    <property type="entry name" value="RNA_pol_Rpb1_4"/>
    <property type="match status" value="1"/>
</dbReference>
<dbReference type="GO" id="GO:0003899">
    <property type="term" value="F:DNA-directed RNA polymerase activity"/>
    <property type="evidence" value="ECO:0007669"/>
    <property type="project" value="UniProtKB-UniRule"/>
</dbReference>
<evidence type="ECO:0000256" key="3">
    <source>
        <dbReference type="ARBA" id="ARBA00022695"/>
    </source>
</evidence>
<dbReference type="InterPro" id="IPR006592">
    <property type="entry name" value="RNA_pol_N"/>
</dbReference>
<evidence type="ECO:0000259" key="9">
    <source>
        <dbReference type="SMART" id="SM00663"/>
    </source>
</evidence>
<dbReference type="InterPro" id="IPR044893">
    <property type="entry name" value="RNA_pol_Rpb1_clamp_domain"/>
</dbReference>
<dbReference type="Gene3D" id="2.40.40.20">
    <property type="match status" value="1"/>
</dbReference>
<sequence>MVDITGFFKRTSKVSGSQFNQVRINIASPEQIRSWSHGEVTKPETINYRTFKPEKDGLFCAKIFGPVKDYECLCGKYKRMKYRGIVCEKCGVEVTTSKVRRDRMGHIELASPVAHIWFVRSLPSRISILLDMNLKDLERIIYFEAYIVMDPGLSPLHKGDLLTEEMLQQAQNEYGEDNFTVGIGAEAIHTLLAELDLKNLRNMLQEEVNNVISSDFKRKKILRRLKLIEDFISSGNKPEWMIVTVLPVIPPELRPLVMLDAGRFASSDLNELYRRLINRNNRLKYLKKEEDGVPGIVLRNEQRMVQLSVDTLFDNGKRGKAVKNSNKRPFKSLSDMLKGKQGRFRQNLLGKRVDYSGRSVIVVGPELKLHQCGLPKQMALELFKPFVYAELERCGIATTIKAAKRIVELGTADVWNALAKVIKNHPVLLNRAPTLHCLSIQAFEPVLIEDKAIQLHPLVCTAFNADFDGDQMAVHVPLSIEAQLEARVLMMSTNNILSPANGRPVIVPDKDIVLGLYYLTLSIDGEIGEGKLFTDIAEIHHALFNKIVSLHSKIKFRKLIINPDGNEVMALVNTTPGRLILGELLPDGNSISFDVVNKVMTKKGISAVVDMVYRYYGQKATVVFADKLMKLGFKYACISGISFGMDDMVVPETKSKHVNDTLLEVQEFERQYSEGLITSGEKYNKVIDAWSKYTDKIGNDIMKGIAVGDQVSVGLTNQERLNSIFMMADSEARSSVTQIKQLIGSKGLISKSSGEIIDRPILSNFCEGLTVFECFIGIPGTRKGLADTAVKTKVSGHLSRKLSESAHGYFVKREDCGTANGLIITAIVEGGMVVVTLAEQVLGRVAVSNVYCPITKALILQPGEIIDEHKVELINTAGINSIKVRSVLTCELEEEGVCAKCYGRDLSTGKLVAIGTAVGIIAAQSIGEPGTQLTMRTFHIGGAATRGVEASSFEAIMDGKVKILNPNFVINSDNKSVIMSRSCEVILLDNIGQEITRYKAQYGSILLVTDGQKVTKGMTLVVWDPYAMPIVTEKSGYIMFKDMIDGVSVKDIMDESTGIVNRVIIEPKHGRGEVILRPRICLLDQNGEQLTLSNGLEAEYFLPVNSILSVEEKTQVRAGDILARVPRESTGTKDITGGLPRVIELFEARKPKNHAVIAEIDGCVKFGKDYKSKRSLILQPNDKSQHSVEYILPKGRYITVNEGDFVKKGDMLIEGSPVLQDILKVMGVEALGLYIVNEIQAVYRLQGVKIDNKHIEVIITRMLQKVEITDSGDSNFVIEEKVNRREVIRTNKKLKANGLREAKYCPILQGITKASLQTQSFISAASFQETTKVLTEAAIAGKVDKLEGLKENVIVGQTIPAGTGFYIKEIKRIARQRDKGVIATEELQNNAEEDTSLT</sequence>
<keyword evidence="3 7" id="KW-0548">Nucleotidyltransferase</keyword>
<dbReference type="InterPro" id="IPR000722">
    <property type="entry name" value="RNA_pol_asu"/>
</dbReference>
<dbReference type="Gene3D" id="1.10.150.390">
    <property type="match status" value="1"/>
</dbReference>
<dbReference type="Gene3D" id="2.40.50.100">
    <property type="match status" value="3"/>
</dbReference>
<dbReference type="PATRIC" id="fig|1359168.3.peg.17"/>
<dbReference type="GO" id="GO:0003677">
    <property type="term" value="F:DNA binding"/>
    <property type="evidence" value="ECO:0007669"/>
    <property type="project" value="UniProtKB-UniRule"/>
</dbReference>
<feature type="binding site" evidence="7">
    <location>
        <position position="468"/>
    </location>
    <ligand>
        <name>Mg(2+)</name>
        <dbReference type="ChEBI" id="CHEBI:18420"/>
    </ligand>
</feature>
<feature type="binding site" evidence="7">
    <location>
        <position position="90"/>
    </location>
    <ligand>
        <name>Zn(2+)</name>
        <dbReference type="ChEBI" id="CHEBI:29105"/>
        <label>1</label>
    </ligand>
</feature>
<comment type="cofactor">
    <cofactor evidence="7">
        <name>Mg(2+)</name>
        <dbReference type="ChEBI" id="CHEBI:18420"/>
    </cofactor>
    <text evidence="7">Binds 1 Mg(2+) ion per subunit.</text>
</comment>
<evidence type="ECO:0000256" key="7">
    <source>
        <dbReference type="HAMAP-Rule" id="MF_01322"/>
    </source>
</evidence>
<dbReference type="Proteomes" id="UP000033616">
    <property type="component" value="Unassembled WGS sequence"/>
</dbReference>
<protein>
    <recommendedName>
        <fullName evidence="7">DNA-directed RNA polymerase subunit beta'</fullName>
        <shortName evidence="7">RNAP subunit beta'</shortName>
        <ecNumber evidence="7">2.7.7.6</ecNumber>
    </recommendedName>
    <alternativeName>
        <fullName evidence="7">RNA polymerase subunit beta'</fullName>
    </alternativeName>
    <alternativeName>
        <fullName evidence="7">Transcriptase subunit beta'</fullName>
    </alternativeName>
</protein>
<comment type="subunit">
    <text evidence="7">The RNAP catalytic core consists of 2 alpha, 1 beta, 1 beta' and 1 omega subunit. When a sigma factor is associated with the core the holoenzyme is formed, which can initiate transcription.</text>
</comment>
<feature type="binding site" evidence="7">
    <location>
        <position position="74"/>
    </location>
    <ligand>
        <name>Zn(2+)</name>
        <dbReference type="ChEBI" id="CHEBI:29105"/>
        <label>1</label>
    </ligand>
</feature>
<dbReference type="SMART" id="SM00663">
    <property type="entry name" value="RPOLA_N"/>
    <property type="match status" value="1"/>
</dbReference>
<comment type="catalytic activity">
    <reaction evidence="6 7 8">
        <text>RNA(n) + a ribonucleoside 5'-triphosphate = RNA(n+1) + diphosphate</text>
        <dbReference type="Rhea" id="RHEA:21248"/>
        <dbReference type="Rhea" id="RHEA-COMP:14527"/>
        <dbReference type="Rhea" id="RHEA-COMP:17342"/>
        <dbReference type="ChEBI" id="CHEBI:33019"/>
        <dbReference type="ChEBI" id="CHEBI:61557"/>
        <dbReference type="ChEBI" id="CHEBI:140395"/>
        <dbReference type="EC" id="2.7.7.6"/>
    </reaction>
</comment>
<feature type="binding site" evidence="7">
    <location>
        <position position="898"/>
    </location>
    <ligand>
        <name>Zn(2+)</name>
        <dbReference type="ChEBI" id="CHEBI:29105"/>
        <label>2</label>
    </ligand>
</feature>
<evidence type="ECO:0000256" key="1">
    <source>
        <dbReference type="ARBA" id="ARBA00022478"/>
    </source>
</evidence>
<feature type="binding site" evidence="7">
    <location>
        <position position="816"/>
    </location>
    <ligand>
        <name>Zn(2+)</name>
        <dbReference type="ChEBI" id="CHEBI:29105"/>
        <label>2</label>
    </ligand>
</feature>
<feature type="binding site" evidence="7">
    <location>
        <position position="87"/>
    </location>
    <ligand>
        <name>Zn(2+)</name>
        <dbReference type="ChEBI" id="CHEBI:29105"/>
        <label>1</label>
    </ligand>
</feature>
<dbReference type="OrthoDB" id="9815296at2"/>
<evidence type="ECO:0000313" key="11">
    <source>
        <dbReference type="Proteomes" id="UP000033616"/>
    </source>
</evidence>
<dbReference type="InterPro" id="IPR007083">
    <property type="entry name" value="RNA_pol_Rpb1_4"/>
</dbReference>
<dbReference type="PANTHER" id="PTHR19376:SF54">
    <property type="entry name" value="DNA-DIRECTED RNA POLYMERASE SUBUNIT BETA"/>
    <property type="match status" value="1"/>
</dbReference>
<proteinExistence type="inferred from homology"/>
<dbReference type="NCBIfam" id="TIGR02386">
    <property type="entry name" value="rpoC_TIGR"/>
    <property type="match status" value="1"/>
</dbReference>
<dbReference type="RefSeq" id="WP_045796858.1">
    <property type="nucleotide sequence ID" value="NZ_LANP01000001.1"/>
</dbReference>
<comment type="function">
    <text evidence="7 8">DNA-dependent RNA polymerase catalyzes the transcription of DNA into RNA using the four ribonucleoside triphosphates as substrates.</text>
</comment>
<comment type="similarity">
    <text evidence="7 8">Belongs to the RNA polymerase beta' chain family.</text>
</comment>
<dbReference type="GO" id="GO:0008270">
    <property type="term" value="F:zinc ion binding"/>
    <property type="evidence" value="ECO:0007669"/>
    <property type="project" value="UniProtKB-UniRule"/>
</dbReference>
<dbReference type="Gene3D" id="1.10.1790.20">
    <property type="match status" value="1"/>
</dbReference>
<evidence type="ECO:0000256" key="6">
    <source>
        <dbReference type="ARBA" id="ARBA00048552"/>
    </source>
</evidence>
<dbReference type="Gene3D" id="4.10.860.120">
    <property type="entry name" value="RNA polymerase II, clamp domain"/>
    <property type="match status" value="1"/>
</dbReference>
<dbReference type="GO" id="GO:0000287">
    <property type="term" value="F:magnesium ion binding"/>
    <property type="evidence" value="ECO:0007669"/>
    <property type="project" value="UniProtKB-UniRule"/>
</dbReference>
<feature type="domain" description="RNA polymerase N-terminal" evidence="9">
    <location>
        <begin position="239"/>
        <end position="520"/>
    </location>
</feature>
<dbReference type="Pfam" id="PF00623">
    <property type="entry name" value="RNA_pol_Rpb1_2"/>
    <property type="match status" value="2"/>
</dbReference>
<feature type="binding site" evidence="7">
    <location>
        <position position="470"/>
    </location>
    <ligand>
        <name>Mg(2+)</name>
        <dbReference type="ChEBI" id="CHEBI:18420"/>
    </ligand>
</feature>
<comment type="cofactor">
    <cofactor evidence="7">
        <name>Zn(2+)</name>
        <dbReference type="ChEBI" id="CHEBI:29105"/>
    </cofactor>
    <text evidence="7">Binds 2 Zn(2+) ions per subunit.</text>
</comment>
<dbReference type="InterPro" id="IPR042102">
    <property type="entry name" value="RNA_pol_Rpb1_3_sf"/>
</dbReference>
<comment type="caution">
    <text evidence="10">The sequence shown here is derived from an EMBL/GenBank/DDBJ whole genome shotgun (WGS) entry which is preliminary data.</text>
</comment>
<keyword evidence="5 7" id="KW-0804">Transcription</keyword>
<accession>A0A0F3MP63</accession>
<evidence type="ECO:0000313" key="10">
    <source>
        <dbReference type="EMBL" id="KJV57540.1"/>
    </source>
</evidence>
<keyword evidence="11" id="KW-1185">Reference proteome</keyword>
<organism evidence="10 11">
    <name type="scientific">Orientia chuto str. Dubai</name>
    <dbReference type="NCBI Taxonomy" id="1359168"/>
    <lineage>
        <taxon>Bacteria</taxon>
        <taxon>Pseudomonadati</taxon>
        <taxon>Pseudomonadota</taxon>
        <taxon>Alphaproteobacteria</taxon>
        <taxon>Rickettsiales</taxon>
        <taxon>Rickettsiaceae</taxon>
        <taxon>Rickettsieae</taxon>
        <taxon>Orientia</taxon>
    </lineage>
</organism>
<dbReference type="InterPro" id="IPR007081">
    <property type="entry name" value="RNA_pol_Rpb1_5"/>
</dbReference>
<keyword evidence="2 7" id="KW-0808">Transferase</keyword>
<dbReference type="InterPro" id="IPR007066">
    <property type="entry name" value="RNA_pol_Rpb1_3"/>
</dbReference>
<reference evidence="10 11" key="1">
    <citation type="submission" date="2015-02" db="EMBL/GenBank/DDBJ databases">
        <title>Genome Sequencing of Rickettsiales.</title>
        <authorList>
            <person name="Daugherty S.C."/>
            <person name="Su Q."/>
            <person name="Abolude K."/>
            <person name="Beier-Sexton M."/>
            <person name="Carlyon J.A."/>
            <person name="Carter R."/>
            <person name="Day N.P."/>
            <person name="Dumler S.J."/>
            <person name="Dyachenko V."/>
            <person name="Godinez A."/>
            <person name="Kurtti T.J."/>
            <person name="Lichay M."/>
            <person name="Mullins K.E."/>
            <person name="Ott S."/>
            <person name="Pappas-Brown V."/>
            <person name="Paris D.H."/>
            <person name="Patel P."/>
            <person name="Richards A.L."/>
            <person name="Sadzewicz L."/>
            <person name="Sears K."/>
            <person name="Seidman D."/>
            <person name="Sengamalay N."/>
            <person name="Stenos J."/>
            <person name="Tallon L.J."/>
            <person name="Vincent G."/>
            <person name="Fraser C.M."/>
            <person name="Munderloh U."/>
            <person name="Dunning-Hotopp J.C."/>
        </authorList>
    </citation>
    <scope>NUCLEOTIDE SEQUENCE [LARGE SCALE GENOMIC DNA]</scope>
    <source>
        <strain evidence="10 11">Fuller</strain>
    </source>
</reference>
<feature type="binding site" evidence="7">
    <location>
        <position position="901"/>
    </location>
    <ligand>
        <name>Zn(2+)</name>
        <dbReference type="ChEBI" id="CHEBI:29105"/>
        <label>2</label>
    </ligand>
</feature>
<dbReference type="Pfam" id="PF04997">
    <property type="entry name" value="RNA_pol_Rpb1_1"/>
    <property type="match status" value="1"/>
</dbReference>
<dbReference type="CDD" id="cd02655">
    <property type="entry name" value="RNAP_beta'_C"/>
    <property type="match status" value="1"/>
</dbReference>
<dbReference type="InterPro" id="IPR012754">
    <property type="entry name" value="DNA-dir_RpoC_beta_prime_bact"/>
</dbReference>
<keyword evidence="4 7" id="KW-0479">Metal-binding</keyword>
<dbReference type="Gene3D" id="1.10.40.90">
    <property type="match status" value="1"/>
</dbReference>
<dbReference type="PANTHER" id="PTHR19376">
    <property type="entry name" value="DNA-DIRECTED RNA POLYMERASE"/>
    <property type="match status" value="1"/>
</dbReference>
<dbReference type="InterPro" id="IPR045867">
    <property type="entry name" value="DNA-dir_RpoC_beta_prime"/>
</dbReference>
<dbReference type="EC" id="2.7.7.6" evidence="7"/>
<dbReference type="Pfam" id="PF04983">
    <property type="entry name" value="RNA_pol_Rpb1_3"/>
    <property type="match status" value="1"/>
</dbReference>
<dbReference type="CDD" id="cd01609">
    <property type="entry name" value="RNAP_beta'_N"/>
    <property type="match status" value="1"/>
</dbReference>
<dbReference type="GO" id="GO:0006351">
    <property type="term" value="P:DNA-templated transcription"/>
    <property type="evidence" value="ECO:0007669"/>
    <property type="project" value="UniProtKB-UniRule"/>
</dbReference>
<name>A0A0F3MP63_9RICK</name>
<dbReference type="SUPFAM" id="SSF64484">
    <property type="entry name" value="beta and beta-prime subunits of DNA dependent RNA-polymerase"/>
    <property type="match status" value="1"/>
</dbReference>